<proteinExistence type="predicted"/>
<feature type="transmembrane region" description="Helical" evidence="3">
    <location>
        <begin position="158"/>
        <end position="177"/>
    </location>
</feature>
<dbReference type="GO" id="GO:0005886">
    <property type="term" value="C:plasma membrane"/>
    <property type="evidence" value="ECO:0007669"/>
    <property type="project" value="UniProtKB-SubCell"/>
</dbReference>
<name>R3TNL3_9ENTE</name>
<dbReference type="InterPro" id="IPR026870">
    <property type="entry name" value="Zinc_ribbon_dom"/>
</dbReference>
<dbReference type="InterPro" id="IPR054530">
    <property type="entry name" value="TcaA_4th"/>
</dbReference>
<keyword evidence="8" id="KW-1185">Reference proteome</keyword>
<evidence type="ECO:0000313" key="8">
    <source>
        <dbReference type="Proteomes" id="UP000013785"/>
    </source>
</evidence>
<keyword evidence="3" id="KW-1133">Transmembrane helix</keyword>
<dbReference type="AlphaFoldDB" id="R3TNL3"/>
<dbReference type="PANTHER" id="PTHR40038:SF1">
    <property type="entry name" value="MEMBRANE-ASSOCIATED PROTEIN TCAA"/>
    <property type="match status" value="1"/>
</dbReference>
<dbReference type="InterPro" id="IPR054529">
    <property type="entry name" value="TcaA_2nd"/>
</dbReference>
<reference evidence="7 8" key="1">
    <citation type="submission" date="2013-02" db="EMBL/GenBank/DDBJ databases">
        <title>The Genome Sequence of Enterococcus phoeniculicola BAA-412.</title>
        <authorList>
            <consortium name="The Broad Institute Genome Sequencing Platform"/>
            <consortium name="The Broad Institute Genome Sequencing Center for Infectious Disease"/>
            <person name="Earl A.M."/>
            <person name="Gilmore M.S."/>
            <person name="Lebreton F."/>
            <person name="Walker B."/>
            <person name="Young S.K."/>
            <person name="Zeng Q."/>
            <person name="Gargeya S."/>
            <person name="Fitzgerald M."/>
            <person name="Haas B."/>
            <person name="Abouelleil A."/>
            <person name="Alvarado L."/>
            <person name="Arachchi H.M."/>
            <person name="Berlin A.M."/>
            <person name="Chapman S.B."/>
            <person name="Dewar J."/>
            <person name="Goldberg J."/>
            <person name="Griggs A."/>
            <person name="Gujja S."/>
            <person name="Hansen M."/>
            <person name="Howarth C."/>
            <person name="Imamovic A."/>
            <person name="Larimer J."/>
            <person name="McCowan C."/>
            <person name="Murphy C."/>
            <person name="Neiman D."/>
            <person name="Pearson M."/>
            <person name="Priest M."/>
            <person name="Roberts A."/>
            <person name="Saif S."/>
            <person name="Shea T."/>
            <person name="Sisk P."/>
            <person name="Sykes S."/>
            <person name="Wortman J."/>
            <person name="Nusbaum C."/>
            <person name="Birren B."/>
        </authorList>
    </citation>
    <scope>NUCLEOTIDE SEQUENCE [LARGE SCALE GENOMIC DNA]</scope>
    <source>
        <strain evidence="7 8">ATCC BAA-412</strain>
    </source>
</reference>
<dbReference type="Pfam" id="PF13240">
    <property type="entry name" value="Zn_Ribbon_1"/>
    <property type="match status" value="1"/>
</dbReference>
<keyword evidence="3" id="KW-0812">Transmembrane</keyword>
<feature type="coiled-coil region" evidence="1">
    <location>
        <begin position="232"/>
        <end position="259"/>
    </location>
</feature>
<dbReference type="PATRIC" id="fig|1158610.3.peg.2989"/>
<dbReference type="EMBL" id="AJAT01000017">
    <property type="protein sequence ID" value="EOL42653.1"/>
    <property type="molecule type" value="Genomic_DNA"/>
</dbReference>
<accession>R3TNL3</accession>
<feature type="compositionally biased region" description="Polar residues" evidence="2">
    <location>
        <begin position="30"/>
        <end position="45"/>
    </location>
</feature>
<dbReference type="RefSeq" id="WP_010769640.1">
    <property type="nucleotide sequence ID" value="NZ_ASWE01000001.1"/>
</dbReference>
<feature type="compositionally biased region" description="Acidic residues" evidence="2">
    <location>
        <begin position="53"/>
        <end position="62"/>
    </location>
</feature>
<evidence type="ECO:0000259" key="6">
    <source>
        <dbReference type="Pfam" id="PF22820"/>
    </source>
</evidence>
<evidence type="ECO:0000259" key="4">
    <source>
        <dbReference type="Pfam" id="PF13240"/>
    </source>
</evidence>
<evidence type="ECO:0000256" key="1">
    <source>
        <dbReference type="SAM" id="Coils"/>
    </source>
</evidence>
<feature type="domain" description="TcaA 4th" evidence="6">
    <location>
        <begin position="350"/>
        <end position="418"/>
    </location>
</feature>
<dbReference type="Proteomes" id="UP000013785">
    <property type="component" value="Unassembled WGS sequence"/>
</dbReference>
<dbReference type="PANTHER" id="PTHR40038">
    <property type="entry name" value="MEMBRANE-ASSOCIATED PROTEIN TCAA"/>
    <property type="match status" value="1"/>
</dbReference>
<evidence type="ECO:0000256" key="2">
    <source>
        <dbReference type="SAM" id="MobiDB-lite"/>
    </source>
</evidence>
<evidence type="ECO:0000259" key="5">
    <source>
        <dbReference type="Pfam" id="PF22813"/>
    </source>
</evidence>
<feature type="domain" description="TcaA second" evidence="5">
    <location>
        <begin position="185"/>
        <end position="270"/>
    </location>
</feature>
<feature type="compositionally biased region" description="Basic and acidic residues" evidence="2">
    <location>
        <begin position="63"/>
        <end position="79"/>
    </location>
</feature>
<dbReference type="Pfam" id="PF22813">
    <property type="entry name" value="TcaA_2nd"/>
    <property type="match status" value="1"/>
</dbReference>
<feature type="compositionally biased region" description="Low complexity" evidence="2">
    <location>
        <begin position="141"/>
        <end position="151"/>
    </location>
</feature>
<dbReference type="eggNOG" id="COG4640">
    <property type="taxonomic scope" value="Bacteria"/>
</dbReference>
<feature type="domain" description="Zinc-ribbon" evidence="4">
    <location>
        <begin position="4"/>
        <end position="25"/>
    </location>
</feature>
<evidence type="ECO:0000313" key="7">
    <source>
        <dbReference type="EMBL" id="EOL42653.1"/>
    </source>
</evidence>
<evidence type="ECO:0000256" key="3">
    <source>
        <dbReference type="SAM" id="Phobius"/>
    </source>
</evidence>
<dbReference type="HOGENOM" id="CLU_478782_0_0_9"/>
<dbReference type="Pfam" id="PF22820">
    <property type="entry name" value="TcaA_3rd_4th"/>
    <property type="match status" value="1"/>
</dbReference>
<protein>
    <submittedName>
        <fullName evidence="7">Uncharacterized protein</fullName>
    </submittedName>
</protein>
<organism evidence="7 8">
    <name type="scientific">Enterococcus phoeniculicola ATCC BAA-412</name>
    <dbReference type="NCBI Taxonomy" id="1158610"/>
    <lineage>
        <taxon>Bacteria</taxon>
        <taxon>Bacillati</taxon>
        <taxon>Bacillota</taxon>
        <taxon>Bacilli</taxon>
        <taxon>Lactobacillales</taxon>
        <taxon>Enterococcaceae</taxon>
        <taxon>Enterococcus</taxon>
    </lineage>
</organism>
<sequence length="569" mass="64004">MKICKNCGHENLEGSLFCESCGASLAEETNAANQSENPQAETSETTELHTENSVEEEVQETSEAERNDSADSLEEKSEEMTEPVFEATDGETSESATEATTDDKTESQETAVPDETKETPVADSAVENGQADQGTEAPEQKTSSTAKTSTGTFSKKQLTIGAIVVAVLLLLFAGYKYGTSVYTSEKQVETFVQAIKDKDSKALVALMITDDDNLEITESSVKPLIKYFNGNKKALAEMKKEMKQNLRTYNLEMKKSGKKFLVFDNYKVEVYPVYPEVSTNQKGTIISVNDKKYTTTKKDKFKEELGPFVPGTYTFSATAKNLTESNESKEETYDLFNVADTEIDLTFAVMTIPIESNIDDAKIFVDGKEAGQLKDGEGEVGPLVWHEGLTIQLTSGSGDKELKSEAYEVDEWEYSDEYDSEYDYPLYLDFDVLDSYDIEYAIDDFYYEVEDAVIESNKYDKELLGKYFKDGTKNESFKKIDEYITSSREKNKKNEFDGVWFYVEVKKVTPLENDQYEIDYEVSYHNYGSKVEDVTYKYTGVKVTAIEDDSYSIDFEFIDLGDGGKKVEN</sequence>
<keyword evidence="3" id="KW-0472">Membrane</keyword>
<keyword evidence="1" id="KW-0175">Coiled coil</keyword>
<feature type="region of interest" description="Disordered" evidence="2">
    <location>
        <begin position="27"/>
        <end position="151"/>
    </location>
</feature>
<comment type="caution">
    <text evidence="7">The sequence shown here is derived from an EMBL/GenBank/DDBJ whole genome shotgun (WGS) entry which is preliminary data.</text>
</comment>
<dbReference type="OrthoDB" id="1682769at2"/>
<gene>
    <name evidence="7" type="ORF">UC3_03006</name>
</gene>